<sequence>MLRRFKGFSCVRISFAYDKPTVDNIPENRTLISQLLSAAWLAREQV</sequence>
<reference evidence="1 2" key="1">
    <citation type="submission" date="2008-07" db="EMBL/GenBank/DDBJ databases">
        <authorList>
            <person name="Tandeau de Marsac N."/>
            <person name="Ferriera S."/>
            <person name="Johnson J."/>
            <person name="Kravitz S."/>
            <person name="Beeson K."/>
            <person name="Sutton G."/>
            <person name="Rogers Y.-H."/>
            <person name="Friedman R."/>
            <person name="Frazier M."/>
            <person name="Venter J.C."/>
        </authorList>
    </citation>
    <scope>NUCLEOTIDE SEQUENCE [LARGE SCALE GENOMIC DNA]</scope>
    <source>
        <strain evidence="1 2">PCC 7420</strain>
    </source>
</reference>
<protein>
    <submittedName>
        <fullName evidence="1">Uncharacterized protein</fullName>
    </submittedName>
</protein>
<dbReference type="Proteomes" id="UP000003835">
    <property type="component" value="Unassembled WGS sequence"/>
</dbReference>
<evidence type="ECO:0000313" key="2">
    <source>
        <dbReference type="Proteomes" id="UP000003835"/>
    </source>
</evidence>
<organism evidence="1 2">
    <name type="scientific">Coleofasciculus chthonoplastes PCC 7420</name>
    <dbReference type="NCBI Taxonomy" id="118168"/>
    <lineage>
        <taxon>Bacteria</taxon>
        <taxon>Bacillati</taxon>
        <taxon>Cyanobacteriota</taxon>
        <taxon>Cyanophyceae</taxon>
        <taxon>Coleofasciculales</taxon>
        <taxon>Coleofasciculaceae</taxon>
        <taxon>Coleofasciculus</taxon>
    </lineage>
</organism>
<dbReference type="AlphaFoldDB" id="B4W4Y1"/>
<dbReference type="HOGENOM" id="CLU_3182431_0_0_3"/>
<accession>B4W4Y1</accession>
<name>B4W4Y1_9CYAN</name>
<proteinExistence type="predicted"/>
<dbReference type="EMBL" id="DS989882">
    <property type="protein sequence ID" value="EDX70745.1"/>
    <property type="molecule type" value="Genomic_DNA"/>
</dbReference>
<gene>
    <name evidence="1" type="ORF">MC7420_5948</name>
</gene>
<evidence type="ECO:0000313" key="1">
    <source>
        <dbReference type="EMBL" id="EDX70745.1"/>
    </source>
</evidence>
<keyword evidence="2" id="KW-1185">Reference proteome</keyword>